<proteinExistence type="predicted"/>
<dbReference type="AlphaFoldDB" id="A0A0C9W173"/>
<evidence type="ECO:0000313" key="2">
    <source>
        <dbReference type="Proteomes" id="UP000053820"/>
    </source>
</evidence>
<gene>
    <name evidence="1" type="ORF">HYDPIDRAFT_118400</name>
</gene>
<dbReference type="HOGENOM" id="CLU_2373065_0_0_1"/>
<reference evidence="1 2" key="1">
    <citation type="submission" date="2014-04" db="EMBL/GenBank/DDBJ databases">
        <title>Evolutionary Origins and Diversification of the Mycorrhizal Mutualists.</title>
        <authorList>
            <consortium name="DOE Joint Genome Institute"/>
            <consortium name="Mycorrhizal Genomics Consortium"/>
            <person name="Kohler A."/>
            <person name="Kuo A."/>
            <person name="Nagy L.G."/>
            <person name="Floudas D."/>
            <person name="Copeland A."/>
            <person name="Barry K.W."/>
            <person name="Cichocki N."/>
            <person name="Veneault-Fourrey C."/>
            <person name="LaButti K."/>
            <person name="Lindquist E.A."/>
            <person name="Lipzen A."/>
            <person name="Lundell T."/>
            <person name="Morin E."/>
            <person name="Murat C."/>
            <person name="Riley R."/>
            <person name="Ohm R."/>
            <person name="Sun H."/>
            <person name="Tunlid A."/>
            <person name="Henrissat B."/>
            <person name="Grigoriev I.V."/>
            <person name="Hibbett D.S."/>
            <person name="Martin F."/>
        </authorList>
    </citation>
    <scope>NUCLEOTIDE SEQUENCE [LARGE SCALE GENOMIC DNA]</scope>
    <source>
        <strain evidence="1 2">MD-312</strain>
    </source>
</reference>
<evidence type="ECO:0000313" key="1">
    <source>
        <dbReference type="EMBL" id="KIJ59618.1"/>
    </source>
</evidence>
<keyword evidence="2" id="KW-1185">Reference proteome</keyword>
<name>A0A0C9W173_9AGAM</name>
<dbReference type="Proteomes" id="UP000053820">
    <property type="component" value="Unassembled WGS sequence"/>
</dbReference>
<sequence length="96" mass="10900">MHEQQERRRNPIGEGRIRERADSFQTYVSELESSLINAQWTFSGLTQQTGSIRTSQVPIFVMNAGTFEVRGSTTGSDPLMYSVTSVPAFNIEWRDI</sequence>
<accession>A0A0C9W173</accession>
<dbReference type="EMBL" id="KN839884">
    <property type="protein sequence ID" value="KIJ59618.1"/>
    <property type="molecule type" value="Genomic_DNA"/>
</dbReference>
<protein>
    <submittedName>
        <fullName evidence="1">Uncharacterized protein</fullName>
    </submittedName>
</protein>
<organism evidence="1 2">
    <name type="scientific">Hydnomerulius pinastri MD-312</name>
    <dbReference type="NCBI Taxonomy" id="994086"/>
    <lineage>
        <taxon>Eukaryota</taxon>
        <taxon>Fungi</taxon>
        <taxon>Dikarya</taxon>
        <taxon>Basidiomycota</taxon>
        <taxon>Agaricomycotina</taxon>
        <taxon>Agaricomycetes</taxon>
        <taxon>Agaricomycetidae</taxon>
        <taxon>Boletales</taxon>
        <taxon>Boletales incertae sedis</taxon>
        <taxon>Leucogyrophana</taxon>
    </lineage>
</organism>